<feature type="compositionally biased region" description="Low complexity" evidence="1">
    <location>
        <begin position="1"/>
        <end position="13"/>
    </location>
</feature>
<proteinExistence type="predicted"/>
<accession>A0A423VEF2</accession>
<gene>
    <name evidence="2" type="ORF">VMCG_09649</name>
</gene>
<sequence length="90" mass="9611">MQDPQTTTPARTTRPPRRAHVASISTSSTSTSTISFSSAASFPRPFQAVSQDTATQARLPKHPLSDLTALHLLLLPPLGRGPRLGRQPGL</sequence>
<evidence type="ECO:0000313" key="2">
    <source>
        <dbReference type="EMBL" id="ROV89336.1"/>
    </source>
</evidence>
<dbReference type="EMBL" id="LKEA01000071">
    <property type="protein sequence ID" value="ROV89336.1"/>
    <property type="molecule type" value="Genomic_DNA"/>
</dbReference>
<evidence type="ECO:0000256" key="1">
    <source>
        <dbReference type="SAM" id="MobiDB-lite"/>
    </source>
</evidence>
<name>A0A423VEF2_9PEZI</name>
<feature type="region of interest" description="Disordered" evidence="1">
    <location>
        <begin position="1"/>
        <end position="37"/>
    </location>
</feature>
<evidence type="ECO:0000313" key="3">
    <source>
        <dbReference type="Proteomes" id="UP000283895"/>
    </source>
</evidence>
<organism evidence="2 3">
    <name type="scientific">Cytospora schulzeri</name>
    <dbReference type="NCBI Taxonomy" id="448051"/>
    <lineage>
        <taxon>Eukaryota</taxon>
        <taxon>Fungi</taxon>
        <taxon>Dikarya</taxon>
        <taxon>Ascomycota</taxon>
        <taxon>Pezizomycotina</taxon>
        <taxon>Sordariomycetes</taxon>
        <taxon>Sordariomycetidae</taxon>
        <taxon>Diaporthales</taxon>
        <taxon>Cytosporaceae</taxon>
        <taxon>Cytospora</taxon>
    </lineage>
</organism>
<protein>
    <submittedName>
        <fullName evidence="2">Uncharacterized protein</fullName>
    </submittedName>
</protein>
<keyword evidence="3" id="KW-1185">Reference proteome</keyword>
<feature type="compositionally biased region" description="Low complexity" evidence="1">
    <location>
        <begin position="23"/>
        <end position="37"/>
    </location>
</feature>
<comment type="caution">
    <text evidence="2">The sequence shown here is derived from an EMBL/GenBank/DDBJ whole genome shotgun (WGS) entry which is preliminary data.</text>
</comment>
<dbReference type="AlphaFoldDB" id="A0A423VEF2"/>
<dbReference type="Proteomes" id="UP000283895">
    <property type="component" value="Unassembled WGS sequence"/>
</dbReference>
<reference evidence="2 3" key="1">
    <citation type="submission" date="2015-09" db="EMBL/GenBank/DDBJ databases">
        <title>Host preference determinants of Valsa canker pathogens revealed by comparative genomics.</title>
        <authorList>
            <person name="Yin Z."/>
            <person name="Huang L."/>
        </authorList>
    </citation>
    <scope>NUCLEOTIDE SEQUENCE [LARGE SCALE GENOMIC DNA]</scope>
    <source>
        <strain evidence="2 3">03-1</strain>
    </source>
</reference>